<dbReference type="PANTHER" id="PTHR36513">
    <property type="entry name" value="ABC TRANSMEMBRANE TYPE-1 DOMAIN-CONTAINING PROTEIN"/>
    <property type="match status" value="1"/>
</dbReference>
<evidence type="ECO:0000313" key="1">
    <source>
        <dbReference type="EMBL" id="MCU9836718.1"/>
    </source>
</evidence>
<dbReference type="Proteomes" id="UP001321014">
    <property type="component" value="Unassembled WGS sequence"/>
</dbReference>
<accession>A0ABT2WLD6</accession>
<dbReference type="PANTHER" id="PTHR36513:SF1">
    <property type="entry name" value="TRANSMEMBRANE PROTEIN"/>
    <property type="match status" value="1"/>
</dbReference>
<dbReference type="InterPro" id="IPR029058">
    <property type="entry name" value="AB_hydrolase_fold"/>
</dbReference>
<dbReference type="PROSITE" id="PS51257">
    <property type="entry name" value="PROKAR_LIPOPROTEIN"/>
    <property type="match status" value="1"/>
</dbReference>
<proteinExistence type="predicted"/>
<dbReference type="SUPFAM" id="SSF53474">
    <property type="entry name" value="alpha/beta-Hydrolases"/>
    <property type="match status" value="1"/>
</dbReference>
<dbReference type="RefSeq" id="WP_263386922.1">
    <property type="nucleotide sequence ID" value="NZ_JAOVQN010000002.1"/>
</dbReference>
<dbReference type="GO" id="GO:0016787">
    <property type="term" value="F:hydrolase activity"/>
    <property type="evidence" value="ECO:0007669"/>
    <property type="project" value="UniProtKB-KW"/>
</dbReference>
<comment type="caution">
    <text evidence="1">The sequence shown here is derived from an EMBL/GenBank/DDBJ whole genome shotgun (WGS) entry which is preliminary data.</text>
</comment>
<sequence>MPHAIRPDRRLFALSVLSCLVAGACGTRPDRLARVPNVYAEGRNYQAGQVPEFYRSVTPEILYATDRSQDLSENGRVEYLSERSDSLAFGRATVSFDGVASWPELVELTKAGPGRRPPRLSVAGFRDEIRFARSPLPAERREGRVVTEARAQRDYDAYAARFREMMGAQVRRSGTGAVLIYVHGFANDFPEALTTLANVWHYAGCRSIPMAFSWPANNPGLLKYFRDSESGDFSVYHFKEVLDLLASVPEVEQIDIVAHSRGTDVATSALRELVIRERARGNQPKLTMKTGTLILAAPDLDVGTVRQRLISERFSEAFEQVSVYINPRDQALAYSSFLTQEARFGRLDASDFAPGELASLRKVGLVHFIRVEGAGGLGHSYFRDNPGVMSDMALTLRTRAFPGGTLRPLTLDQENIWTLHSDYPLDRLPDLELHEMAGER</sequence>
<keyword evidence="1" id="KW-0378">Hydrolase</keyword>
<dbReference type="EMBL" id="JAOVQN010000002">
    <property type="protein sequence ID" value="MCU9836718.1"/>
    <property type="molecule type" value="Genomic_DNA"/>
</dbReference>
<protein>
    <submittedName>
        <fullName evidence="1">Alpha/beta hydrolase</fullName>
    </submittedName>
</protein>
<organism evidence="1 2">
    <name type="scientific">Ruegeria marisflavi</name>
    <dbReference type="NCBI Taxonomy" id="2984152"/>
    <lineage>
        <taxon>Bacteria</taxon>
        <taxon>Pseudomonadati</taxon>
        <taxon>Pseudomonadota</taxon>
        <taxon>Alphaproteobacteria</taxon>
        <taxon>Rhodobacterales</taxon>
        <taxon>Roseobacteraceae</taxon>
        <taxon>Ruegeria</taxon>
    </lineage>
</organism>
<gene>
    <name evidence="1" type="ORF">OEZ49_02950</name>
</gene>
<keyword evidence="2" id="KW-1185">Reference proteome</keyword>
<evidence type="ECO:0000313" key="2">
    <source>
        <dbReference type="Proteomes" id="UP001321014"/>
    </source>
</evidence>
<reference evidence="1 2" key="1">
    <citation type="submission" date="2022-10" db="EMBL/GenBank/DDBJ databases">
        <title>Ruegeria sp. nov., isolated from ocean surface water.</title>
        <authorList>
            <person name="He W."/>
            <person name="Wang L."/>
            <person name="Zhang D.-F."/>
        </authorList>
    </citation>
    <scope>NUCLEOTIDE SEQUENCE [LARGE SCALE GENOMIC DNA]</scope>
    <source>
        <strain evidence="1 2">WL0004</strain>
    </source>
</reference>
<dbReference type="Pfam" id="PF05990">
    <property type="entry name" value="DUF900"/>
    <property type="match status" value="1"/>
</dbReference>
<name>A0ABT2WLD6_9RHOB</name>
<dbReference type="InterPro" id="IPR010297">
    <property type="entry name" value="DUF900_hydrolase"/>
</dbReference>